<dbReference type="Proteomes" id="UP001349994">
    <property type="component" value="Unassembled WGS sequence"/>
</dbReference>
<reference evidence="1 2" key="1">
    <citation type="submission" date="2024-01" db="EMBL/GenBank/DDBJ databases">
        <title>novel species in genus Adlercreutzia.</title>
        <authorList>
            <person name="Liu X."/>
        </authorList>
    </citation>
    <scope>NUCLEOTIDE SEQUENCE [LARGE SCALE GENOMIC DNA]</scope>
    <source>
        <strain evidence="1 2">R7</strain>
    </source>
</reference>
<comment type="caution">
    <text evidence="1">The sequence shown here is derived from an EMBL/GenBank/DDBJ whole genome shotgun (WGS) entry which is preliminary data.</text>
</comment>
<proteinExistence type="predicted"/>
<name>A0ABU6IFC5_9ACTN</name>
<keyword evidence="1" id="KW-0067">ATP-binding</keyword>
<keyword evidence="2" id="KW-1185">Reference proteome</keyword>
<dbReference type="SUPFAM" id="SSF52540">
    <property type="entry name" value="P-loop containing nucleoside triphosphate hydrolases"/>
    <property type="match status" value="1"/>
</dbReference>
<gene>
    <name evidence="1" type="ORF">VIN30_01590</name>
</gene>
<sequence length="384" mass="42077">MSIEENPFTPSFGEIPVYLAGRREIIDACSRAFLSERRRPELTTLFSGARGTGKTALLSHLADLAEESGWISVNITALPGMLGDAEIQLRRNTAHLIDLESNLSIASVGIPDVISLSISEGEAPRSNWRSRMDDIFDQLSPQGIGVLFTVDEVDPTLDEMVHLAAVYQHFVREGRKVALLMAGLPHNISSLLNNKTVSFLRRSNRMVLDRIPDSEVSAALVRTAQAGNRSVDATALAAAAESIGGFPFMLQLVGYYAWDENPKSEVLGASDFARGAAIAQQEMTYRILDATFAELSPGDLRFVAAMLEDEGDSRIADLIERLGRSSSLVAQYRKRLIDAGVIGKRARGVVGFDLPYFRNYLQEKLDDGELLLEPVGERSSSFNE</sequence>
<accession>A0ABU6IFC5</accession>
<dbReference type="Pfam" id="PF13412">
    <property type="entry name" value="HTH_24"/>
    <property type="match status" value="1"/>
</dbReference>
<keyword evidence="1" id="KW-0547">Nucleotide-binding</keyword>
<protein>
    <submittedName>
        <fullName evidence="1">ATP-binding protein</fullName>
    </submittedName>
</protein>
<dbReference type="GO" id="GO:0005524">
    <property type="term" value="F:ATP binding"/>
    <property type="evidence" value="ECO:0007669"/>
    <property type="project" value="UniProtKB-KW"/>
</dbReference>
<organism evidence="1 2">
    <name type="scientific">Adlercreutzia wanghongyangiae</name>
    <dbReference type="NCBI Taxonomy" id="3111451"/>
    <lineage>
        <taxon>Bacteria</taxon>
        <taxon>Bacillati</taxon>
        <taxon>Actinomycetota</taxon>
        <taxon>Coriobacteriia</taxon>
        <taxon>Eggerthellales</taxon>
        <taxon>Eggerthellaceae</taxon>
        <taxon>Adlercreutzia</taxon>
    </lineage>
</organism>
<dbReference type="EMBL" id="JAYMFF010000002">
    <property type="protein sequence ID" value="MEC4175142.1"/>
    <property type="molecule type" value="Genomic_DNA"/>
</dbReference>
<dbReference type="InterPro" id="IPR027417">
    <property type="entry name" value="P-loop_NTPase"/>
</dbReference>
<evidence type="ECO:0000313" key="2">
    <source>
        <dbReference type="Proteomes" id="UP001349994"/>
    </source>
</evidence>
<dbReference type="Gene3D" id="3.40.50.300">
    <property type="entry name" value="P-loop containing nucleotide triphosphate hydrolases"/>
    <property type="match status" value="1"/>
</dbReference>
<dbReference type="RefSeq" id="WP_338208742.1">
    <property type="nucleotide sequence ID" value="NZ_JAYMFF010000002.1"/>
</dbReference>
<evidence type="ECO:0000313" key="1">
    <source>
        <dbReference type="EMBL" id="MEC4175142.1"/>
    </source>
</evidence>